<dbReference type="InterPro" id="IPR036864">
    <property type="entry name" value="Zn2-C6_fun-type_DNA-bd_sf"/>
</dbReference>
<dbReference type="GO" id="GO:0008270">
    <property type="term" value="F:zinc ion binding"/>
    <property type="evidence" value="ECO:0007669"/>
    <property type="project" value="InterPro"/>
</dbReference>
<dbReference type="GO" id="GO:0000981">
    <property type="term" value="F:DNA-binding transcription factor activity, RNA polymerase II-specific"/>
    <property type="evidence" value="ECO:0007669"/>
    <property type="project" value="InterPro"/>
</dbReference>
<accession>A0A9N9H953</accession>
<dbReference type="InterPro" id="IPR050797">
    <property type="entry name" value="Carb_Metab_Trans_Reg"/>
</dbReference>
<proteinExistence type="predicted"/>
<dbReference type="SMART" id="SM00066">
    <property type="entry name" value="GAL4"/>
    <property type="match status" value="1"/>
</dbReference>
<protein>
    <submittedName>
        <fullName evidence="4">15488_t:CDS:1</fullName>
    </submittedName>
</protein>
<keyword evidence="5" id="KW-1185">Reference proteome</keyword>
<feature type="region of interest" description="Disordered" evidence="2">
    <location>
        <begin position="51"/>
        <end position="73"/>
    </location>
</feature>
<dbReference type="AlphaFoldDB" id="A0A9N9H953"/>
<sequence>MPSLSTPRYNVTVACDSCRHLKVRCRNIGFLDQPDKCSECLKHNVECTYSVPHKKRGPKPKPKEEPPTLTSNDDHVLLPGLSHEKIEFIDNYYELSYDSPQEEMMLVSNNYKLSHESLQKEIKLIPNYNKLYMTLHDLSQPVANNYDSSQELVANINELYEMLCDLSQPIANDYELSRNSYQEFVANDQMEILTSTSSLPCQYENTAGHCCHMGGLKKKSNCSISSATVSILTNLNGKTINLKKYITENKANNQLLIALCLI</sequence>
<dbReference type="Pfam" id="PF00172">
    <property type="entry name" value="Zn_clus"/>
    <property type="match status" value="1"/>
</dbReference>
<dbReference type="PROSITE" id="PS00463">
    <property type="entry name" value="ZN2_CY6_FUNGAL_1"/>
    <property type="match status" value="1"/>
</dbReference>
<dbReference type="Gene3D" id="4.10.240.10">
    <property type="entry name" value="Zn(2)-C6 fungal-type DNA-binding domain"/>
    <property type="match status" value="1"/>
</dbReference>
<comment type="caution">
    <text evidence="4">The sequence shown here is derived from an EMBL/GenBank/DDBJ whole genome shotgun (WGS) entry which is preliminary data.</text>
</comment>
<feature type="compositionally biased region" description="Basic and acidic residues" evidence="2">
    <location>
        <begin position="61"/>
        <end position="73"/>
    </location>
</feature>
<evidence type="ECO:0000313" key="4">
    <source>
        <dbReference type="EMBL" id="CAG8668436.1"/>
    </source>
</evidence>
<name>A0A9N9H953_9GLOM</name>
<reference evidence="4" key="1">
    <citation type="submission" date="2021-06" db="EMBL/GenBank/DDBJ databases">
        <authorList>
            <person name="Kallberg Y."/>
            <person name="Tangrot J."/>
            <person name="Rosling A."/>
        </authorList>
    </citation>
    <scope>NUCLEOTIDE SEQUENCE</scope>
    <source>
        <strain evidence="4">FL966</strain>
    </source>
</reference>
<keyword evidence="1" id="KW-0539">Nucleus</keyword>
<dbReference type="OrthoDB" id="3364175at2759"/>
<evidence type="ECO:0000256" key="1">
    <source>
        <dbReference type="ARBA" id="ARBA00023242"/>
    </source>
</evidence>
<gene>
    <name evidence="4" type="ORF">CPELLU_LOCUS10146</name>
</gene>
<dbReference type="EMBL" id="CAJVQA010008219">
    <property type="protein sequence ID" value="CAG8668436.1"/>
    <property type="molecule type" value="Genomic_DNA"/>
</dbReference>
<dbReference type="CDD" id="cd00067">
    <property type="entry name" value="GAL4"/>
    <property type="match status" value="1"/>
</dbReference>
<dbReference type="SUPFAM" id="SSF57701">
    <property type="entry name" value="Zn2/Cys6 DNA-binding domain"/>
    <property type="match status" value="1"/>
</dbReference>
<feature type="domain" description="Zn(2)-C6 fungal-type" evidence="3">
    <location>
        <begin position="14"/>
        <end position="49"/>
    </location>
</feature>
<evidence type="ECO:0000313" key="5">
    <source>
        <dbReference type="Proteomes" id="UP000789759"/>
    </source>
</evidence>
<dbReference type="Proteomes" id="UP000789759">
    <property type="component" value="Unassembled WGS sequence"/>
</dbReference>
<evidence type="ECO:0000259" key="3">
    <source>
        <dbReference type="PROSITE" id="PS50048"/>
    </source>
</evidence>
<dbReference type="PANTHER" id="PTHR31668">
    <property type="entry name" value="GLUCOSE TRANSPORT TRANSCRIPTION REGULATOR RGT1-RELATED-RELATED"/>
    <property type="match status" value="1"/>
</dbReference>
<dbReference type="InterPro" id="IPR001138">
    <property type="entry name" value="Zn2Cys6_DnaBD"/>
</dbReference>
<organism evidence="4 5">
    <name type="scientific">Cetraspora pellucida</name>
    <dbReference type="NCBI Taxonomy" id="1433469"/>
    <lineage>
        <taxon>Eukaryota</taxon>
        <taxon>Fungi</taxon>
        <taxon>Fungi incertae sedis</taxon>
        <taxon>Mucoromycota</taxon>
        <taxon>Glomeromycotina</taxon>
        <taxon>Glomeromycetes</taxon>
        <taxon>Diversisporales</taxon>
        <taxon>Gigasporaceae</taxon>
        <taxon>Cetraspora</taxon>
    </lineage>
</organism>
<dbReference type="PROSITE" id="PS50048">
    <property type="entry name" value="ZN2_CY6_FUNGAL_2"/>
    <property type="match status" value="1"/>
</dbReference>
<evidence type="ECO:0000256" key="2">
    <source>
        <dbReference type="SAM" id="MobiDB-lite"/>
    </source>
</evidence>